<name>A0A225DEC1_9BACT</name>
<organism evidence="2 3">
    <name type="scientific">Fimbriiglobus ruber</name>
    <dbReference type="NCBI Taxonomy" id="1908690"/>
    <lineage>
        <taxon>Bacteria</taxon>
        <taxon>Pseudomonadati</taxon>
        <taxon>Planctomycetota</taxon>
        <taxon>Planctomycetia</taxon>
        <taxon>Gemmatales</taxon>
        <taxon>Gemmataceae</taxon>
        <taxon>Fimbriiglobus</taxon>
    </lineage>
</organism>
<dbReference type="Pfam" id="PF05685">
    <property type="entry name" value="Uma2"/>
    <property type="match status" value="1"/>
</dbReference>
<protein>
    <recommendedName>
        <fullName evidence="1">Putative restriction endonuclease domain-containing protein</fullName>
    </recommendedName>
</protein>
<sequence>MPDVTLFSLRQLTVDQYLAMARHGILTKDDRVELLDGWIVNKMTIHPPHSFAVCSLQDLFSFLPQRDWSLRIQQSIVLPTSVPEPDVAIAVGARTLYMDRHPGPKDLPLVIEVADSSLAADQTVKLGIYAGAKLPQYWIVNLIDRRVEVYTEPRGGKNPLYRKRVDYGPDGVVPVALFGQEFGSIPVREILPR</sequence>
<comment type="caution">
    <text evidence="2">The sequence shown here is derived from an EMBL/GenBank/DDBJ whole genome shotgun (WGS) entry which is preliminary data.</text>
</comment>
<dbReference type="AlphaFoldDB" id="A0A225DEC1"/>
<evidence type="ECO:0000313" key="3">
    <source>
        <dbReference type="Proteomes" id="UP000214646"/>
    </source>
</evidence>
<dbReference type="EMBL" id="NIDE01000014">
    <property type="protein sequence ID" value="OWK37994.1"/>
    <property type="molecule type" value="Genomic_DNA"/>
</dbReference>
<dbReference type="Proteomes" id="UP000214646">
    <property type="component" value="Unassembled WGS sequence"/>
</dbReference>
<keyword evidence="3" id="KW-1185">Reference proteome</keyword>
<gene>
    <name evidence="2" type="ORF">FRUB_07114</name>
</gene>
<proteinExistence type="predicted"/>
<dbReference type="InterPro" id="IPR012296">
    <property type="entry name" value="Nuclease_put_TT1808"/>
</dbReference>
<feature type="domain" description="Putative restriction endonuclease" evidence="1">
    <location>
        <begin position="15"/>
        <end position="160"/>
    </location>
</feature>
<evidence type="ECO:0000313" key="2">
    <source>
        <dbReference type="EMBL" id="OWK37994.1"/>
    </source>
</evidence>
<dbReference type="PANTHER" id="PTHR35400">
    <property type="entry name" value="SLR1083 PROTEIN"/>
    <property type="match status" value="1"/>
</dbReference>
<dbReference type="InterPro" id="IPR008538">
    <property type="entry name" value="Uma2"/>
</dbReference>
<dbReference type="Gene3D" id="3.90.1570.10">
    <property type="entry name" value="tt1808, chain A"/>
    <property type="match status" value="1"/>
</dbReference>
<reference evidence="3" key="1">
    <citation type="submission" date="2017-06" db="EMBL/GenBank/DDBJ databases">
        <title>Genome analysis of Fimbriiglobus ruber SP5, the first member of the order Planctomycetales with confirmed chitinolytic capability.</title>
        <authorList>
            <person name="Ravin N.V."/>
            <person name="Rakitin A.L."/>
            <person name="Ivanova A.A."/>
            <person name="Beletsky A.V."/>
            <person name="Kulichevskaya I.S."/>
            <person name="Mardanov A.V."/>
            <person name="Dedysh S.N."/>
        </authorList>
    </citation>
    <scope>NUCLEOTIDE SEQUENCE [LARGE SCALE GENOMIC DNA]</scope>
    <source>
        <strain evidence="3">SP5</strain>
    </source>
</reference>
<dbReference type="SUPFAM" id="SSF52980">
    <property type="entry name" value="Restriction endonuclease-like"/>
    <property type="match status" value="1"/>
</dbReference>
<evidence type="ECO:0000259" key="1">
    <source>
        <dbReference type="Pfam" id="PF05685"/>
    </source>
</evidence>
<dbReference type="CDD" id="cd06260">
    <property type="entry name" value="DUF820-like"/>
    <property type="match status" value="1"/>
</dbReference>
<accession>A0A225DEC1</accession>
<dbReference type="InterPro" id="IPR011335">
    <property type="entry name" value="Restrct_endonuc-II-like"/>
</dbReference>
<dbReference type="PANTHER" id="PTHR35400:SF1">
    <property type="entry name" value="SLR1083 PROTEIN"/>
    <property type="match status" value="1"/>
</dbReference>